<dbReference type="OrthoDB" id="2789670at2759"/>
<dbReference type="AlphaFoldDB" id="V2XTM2"/>
<dbReference type="HOGENOM" id="CLU_001570_2_3_1"/>
<keyword evidence="5 9" id="KW-0479">Metal-binding</keyword>
<proteinExistence type="inferred from homology"/>
<accession>V2XTM2</accession>
<dbReference type="PRINTS" id="PR00463">
    <property type="entry name" value="EP450I"/>
</dbReference>
<evidence type="ECO:0000256" key="2">
    <source>
        <dbReference type="ARBA" id="ARBA00005179"/>
    </source>
</evidence>
<evidence type="ECO:0000256" key="4">
    <source>
        <dbReference type="ARBA" id="ARBA00022617"/>
    </source>
</evidence>
<evidence type="ECO:0000256" key="1">
    <source>
        <dbReference type="ARBA" id="ARBA00001971"/>
    </source>
</evidence>
<feature type="chain" id="PRO_5004711874" evidence="10">
    <location>
        <begin position="26"/>
        <end position="485"/>
    </location>
</feature>
<evidence type="ECO:0000256" key="10">
    <source>
        <dbReference type="SAM" id="SignalP"/>
    </source>
</evidence>
<reference evidence="11 12" key="1">
    <citation type="journal article" date="2014" name="BMC Genomics">
        <title>Genome and secretome analysis of the hemibiotrophic fungal pathogen, Moniliophthora roreri, which causes frosty pod rot disease of cacao: mechanisms of the biotrophic and necrotrophic phases.</title>
        <authorList>
            <person name="Meinhardt L.W."/>
            <person name="Costa G.G.L."/>
            <person name="Thomazella D.P.T."/>
            <person name="Teixeira P.J.P.L."/>
            <person name="Carazzolle M.F."/>
            <person name="Schuster S.C."/>
            <person name="Carlson J.E."/>
            <person name="Guiltinan M.J."/>
            <person name="Mieczkowski P."/>
            <person name="Farmer A."/>
            <person name="Ramaraj T."/>
            <person name="Crozier J."/>
            <person name="Davis R.E."/>
            <person name="Shao J."/>
            <person name="Melnick R.L."/>
            <person name="Pereira G.A.G."/>
            <person name="Bailey B.A."/>
        </authorList>
    </citation>
    <scope>NUCLEOTIDE SEQUENCE [LARGE SCALE GENOMIC DNA]</scope>
    <source>
        <strain evidence="11 12">MCA 2997</strain>
    </source>
</reference>
<keyword evidence="8" id="KW-0503">Monooxygenase</keyword>
<dbReference type="PANTHER" id="PTHR46300">
    <property type="entry name" value="P450, PUTATIVE (EUROFUNG)-RELATED-RELATED"/>
    <property type="match status" value="1"/>
</dbReference>
<comment type="cofactor">
    <cofactor evidence="1 9">
        <name>heme</name>
        <dbReference type="ChEBI" id="CHEBI:30413"/>
    </cofactor>
</comment>
<gene>
    <name evidence="11" type="ORF">Moror_12298</name>
</gene>
<comment type="pathway">
    <text evidence="2">Secondary metabolite biosynthesis.</text>
</comment>
<name>V2XTM2_MONRO</name>
<dbReference type="InterPro" id="IPR001128">
    <property type="entry name" value="Cyt_P450"/>
</dbReference>
<dbReference type="PRINTS" id="PR00385">
    <property type="entry name" value="P450"/>
</dbReference>
<evidence type="ECO:0000313" key="12">
    <source>
        <dbReference type="Proteomes" id="UP000017559"/>
    </source>
</evidence>
<dbReference type="CDD" id="cd11065">
    <property type="entry name" value="CYP64-like"/>
    <property type="match status" value="1"/>
</dbReference>
<keyword evidence="4 9" id="KW-0349">Heme</keyword>
<comment type="similarity">
    <text evidence="3">Belongs to the cytochrome P450 family.</text>
</comment>
<evidence type="ECO:0000256" key="8">
    <source>
        <dbReference type="ARBA" id="ARBA00023033"/>
    </source>
</evidence>
<evidence type="ECO:0000256" key="6">
    <source>
        <dbReference type="ARBA" id="ARBA00023002"/>
    </source>
</evidence>
<organism evidence="11 12">
    <name type="scientific">Moniliophthora roreri (strain MCA 2997)</name>
    <name type="common">Cocoa frosty pod rot fungus</name>
    <name type="synonym">Crinipellis roreri</name>
    <dbReference type="NCBI Taxonomy" id="1381753"/>
    <lineage>
        <taxon>Eukaryota</taxon>
        <taxon>Fungi</taxon>
        <taxon>Dikarya</taxon>
        <taxon>Basidiomycota</taxon>
        <taxon>Agaricomycotina</taxon>
        <taxon>Agaricomycetes</taxon>
        <taxon>Agaricomycetidae</taxon>
        <taxon>Agaricales</taxon>
        <taxon>Marasmiineae</taxon>
        <taxon>Marasmiaceae</taxon>
        <taxon>Moniliophthora</taxon>
    </lineage>
</organism>
<dbReference type="PANTHER" id="PTHR46300:SF7">
    <property type="entry name" value="P450, PUTATIVE (EUROFUNG)-RELATED"/>
    <property type="match status" value="1"/>
</dbReference>
<dbReference type="Gene3D" id="1.10.630.10">
    <property type="entry name" value="Cytochrome P450"/>
    <property type="match status" value="1"/>
</dbReference>
<dbReference type="InterPro" id="IPR050364">
    <property type="entry name" value="Cytochrome_P450_fung"/>
</dbReference>
<dbReference type="EMBL" id="AWSO01000058">
    <property type="protein sequence ID" value="ESK95890.1"/>
    <property type="molecule type" value="Genomic_DNA"/>
</dbReference>
<dbReference type="Pfam" id="PF00067">
    <property type="entry name" value="p450"/>
    <property type="match status" value="1"/>
</dbReference>
<dbReference type="InterPro" id="IPR036396">
    <property type="entry name" value="Cyt_P450_sf"/>
</dbReference>
<feature type="binding site" description="axial binding residue" evidence="9">
    <location>
        <position position="437"/>
    </location>
    <ligand>
        <name>heme</name>
        <dbReference type="ChEBI" id="CHEBI:30413"/>
    </ligand>
    <ligandPart>
        <name>Fe</name>
        <dbReference type="ChEBI" id="CHEBI:18248"/>
    </ligandPart>
</feature>
<dbReference type="SUPFAM" id="SSF48264">
    <property type="entry name" value="Cytochrome P450"/>
    <property type="match status" value="1"/>
</dbReference>
<dbReference type="GO" id="GO:0005506">
    <property type="term" value="F:iron ion binding"/>
    <property type="evidence" value="ECO:0007669"/>
    <property type="project" value="InterPro"/>
</dbReference>
<protein>
    <submittedName>
        <fullName evidence="11">Cytochrome p450</fullName>
    </submittedName>
</protein>
<evidence type="ECO:0000256" key="7">
    <source>
        <dbReference type="ARBA" id="ARBA00023004"/>
    </source>
</evidence>
<evidence type="ECO:0000256" key="5">
    <source>
        <dbReference type="ARBA" id="ARBA00022723"/>
    </source>
</evidence>
<evidence type="ECO:0000256" key="9">
    <source>
        <dbReference type="PIRSR" id="PIRSR602401-1"/>
    </source>
</evidence>
<dbReference type="KEGG" id="mrr:Moror_12298"/>
<sequence>MPLLALCIYSVSILLIAAIWKKSLSRQSDQKYPPGPPGRLIVGNLHDIPGKKPWVVYAEWAKKYGDIMHLQVMNDHILVLSSVKVVNDLLEKRSRTYSGRPFADIAEITGWGFSLAGQNYSEMWRKNRRVYQQILRPDAVVELRPVIQQCISKFSRNLLSNPKDFMSHIDVLSGGLALKTMYGINVTAGDDPMISVAKIATHTADKIFEPFFIAILQYCPFIMSVPRWIPVLGPIRRYVEITRKHLEEFRELPIQHIQRNTESGFENDGVVPRFLKRLDTEDASSMDEIHRIKDVASTIYAAAADTTLSSIGTFFLAMVRNAQSQRTAQQEIDTVVGRNRLPDLGDREKLPFIEAVYREVMRWHPAVPIGVPHLTTDHDEYCGYFIPQDTIIFANIWAMTHDEKVYPEPYDFRPERFLNMKVNINDVLAYGFGRRICVGRHLADAELWLTFASVLACFNIDKERDEQGKDIDVPERYSDGPGLFS</sequence>
<keyword evidence="6" id="KW-0560">Oxidoreductase</keyword>
<keyword evidence="12" id="KW-1185">Reference proteome</keyword>
<evidence type="ECO:0000313" key="11">
    <source>
        <dbReference type="EMBL" id="ESK95890.1"/>
    </source>
</evidence>
<dbReference type="Proteomes" id="UP000017559">
    <property type="component" value="Unassembled WGS sequence"/>
</dbReference>
<dbReference type="GO" id="GO:0004497">
    <property type="term" value="F:monooxygenase activity"/>
    <property type="evidence" value="ECO:0007669"/>
    <property type="project" value="UniProtKB-KW"/>
</dbReference>
<keyword evidence="10" id="KW-0732">Signal</keyword>
<feature type="signal peptide" evidence="10">
    <location>
        <begin position="1"/>
        <end position="25"/>
    </location>
</feature>
<dbReference type="GO" id="GO:0016705">
    <property type="term" value="F:oxidoreductase activity, acting on paired donors, with incorporation or reduction of molecular oxygen"/>
    <property type="evidence" value="ECO:0007669"/>
    <property type="project" value="InterPro"/>
</dbReference>
<comment type="caution">
    <text evidence="11">The sequence shown here is derived from an EMBL/GenBank/DDBJ whole genome shotgun (WGS) entry which is preliminary data.</text>
</comment>
<dbReference type="InterPro" id="IPR002401">
    <property type="entry name" value="Cyt_P450_E_grp-I"/>
</dbReference>
<evidence type="ECO:0000256" key="3">
    <source>
        <dbReference type="ARBA" id="ARBA00010617"/>
    </source>
</evidence>
<keyword evidence="7 9" id="KW-0408">Iron</keyword>
<dbReference type="GO" id="GO:0020037">
    <property type="term" value="F:heme binding"/>
    <property type="evidence" value="ECO:0007669"/>
    <property type="project" value="InterPro"/>
</dbReference>